<evidence type="ECO:0000256" key="1">
    <source>
        <dbReference type="SAM" id="Phobius"/>
    </source>
</evidence>
<name>A0A9W7FJ38_9STRA</name>
<dbReference type="SUPFAM" id="SSF90112">
    <property type="entry name" value="Neurotransmitter-gated ion-channel transmembrane pore"/>
    <property type="match status" value="1"/>
</dbReference>
<dbReference type="InterPro" id="IPR036719">
    <property type="entry name" value="Neuro-gated_channel_TM_sf"/>
</dbReference>
<reference evidence="3" key="1">
    <citation type="journal article" date="2023" name="Commun. Biol.">
        <title>Genome analysis of Parmales, the sister group of diatoms, reveals the evolutionary specialization of diatoms from phago-mixotrophs to photoautotrophs.</title>
        <authorList>
            <person name="Ban H."/>
            <person name="Sato S."/>
            <person name="Yoshikawa S."/>
            <person name="Yamada K."/>
            <person name="Nakamura Y."/>
            <person name="Ichinomiya M."/>
            <person name="Sato N."/>
            <person name="Blanc-Mathieu R."/>
            <person name="Endo H."/>
            <person name="Kuwata A."/>
            <person name="Ogata H."/>
        </authorList>
    </citation>
    <scope>NUCLEOTIDE SEQUENCE [LARGE SCALE GENOMIC DNA]</scope>
    <source>
        <strain evidence="3">NIES 3699</strain>
    </source>
</reference>
<sequence length="137" mass="15141">MAAHSFWVDPSDLSGRLGLNFTLVLTSVAFKFSLANNLPKITYLTELDLLVLGNFAALALCGIEHVIASSLSETDAETADNLFLYVFGSCWALVHLALLYLYVFKTDSLRDDWDERVLQIVAASKLNIKNTNVIQSV</sequence>
<keyword evidence="1" id="KW-0472">Membrane</keyword>
<keyword evidence="1" id="KW-0812">Transmembrane</keyword>
<dbReference type="EMBL" id="BRXX01000455">
    <property type="protein sequence ID" value="GMI12956.1"/>
    <property type="molecule type" value="Genomic_DNA"/>
</dbReference>
<gene>
    <name evidence="2" type="ORF">TrVE_jg4247</name>
</gene>
<feature type="transmembrane region" description="Helical" evidence="1">
    <location>
        <begin position="47"/>
        <end position="67"/>
    </location>
</feature>
<dbReference type="GO" id="GO:0016020">
    <property type="term" value="C:membrane"/>
    <property type="evidence" value="ECO:0007669"/>
    <property type="project" value="InterPro"/>
</dbReference>
<proteinExistence type="predicted"/>
<organism evidence="2 3">
    <name type="scientific">Triparma verrucosa</name>
    <dbReference type="NCBI Taxonomy" id="1606542"/>
    <lineage>
        <taxon>Eukaryota</taxon>
        <taxon>Sar</taxon>
        <taxon>Stramenopiles</taxon>
        <taxon>Ochrophyta</taxon>
        <taxon>Bolidophyceae</taxon>
        <taxon>Parmales</taxon>
        <taxon>Triparmaceae</taxon>
        <taxon>Triparma</taxon>
    </lineage>
</organism>
<feature type="transmembrane region" description="Helical" evidence="1">
    <location>
        <begin position="82"/>
        <end position="103"/>
    </location>
</feature>
<dbReference type="Gene3D" id="1.20.58.390">
    <property type="entry name" value="Neurotransmitter-gated ion-channel transmembrane domain"/>
    <property type="match status" value="1"/>
</dbReference>
<keyword evidence="3" id="KW-1185">Reference proteome</keyword>
<dbReference type="InterPro" id="IPR038050">
    <property type="entry name" value="Neuro_actylchol_rec"/>
</dbReference>
<comment type="caution">
    <text evidence="2">The sequence shown here is derived from an EMBL/GenBank/DDBJ whole genome shotgun (WGS) entry which is preliminary data.</text>
</comment>
<accession>A0A9W7FJ38</accession>
<keyword evidence="1" id="KW-1133">Transmembrane helix</keyword>
<protein>
    <submittedName>
        <fullName evidence="2">Uncharacterized protein</fullName>
    </submittedName>
</protein>
<dbReference type="Proteomes" id="UP001165160">
    <property type="component" value="Unassembled WGS sequence"/>
</dbReference>
<feature type="transmembrane region" description="Helical" evidence="1">
    <location>
        <begin position="17"/>
        <end position="35"/>
    </location>
</feature>
<evidence type="ECO:0000313" key="3">
    <source>
        <dbReference type="Proteomes" id="UP001165160"/>
    </source>
</evidence>
<evidence type="ECO:0000313" key="2">
    <source>
        <dbReference type="EMBL" id="GMI12956.1"/>
    </source>
</evidence>
<dbReference type="GO" id="GO:0006811">
    <property type="term" value="P:monoatomic ion transport"/>
    <property type="evidence" value="ECO:0007669"/>
    <property type="project" value="InterPro"/>
</dbReference>
<dbReference type="AlphaFoldDB" id="A0A9W7FJ38"/>